<reference evidence="1 2" key="1">
    <citation type="submission" date="2020-06" db="EMBL/GenBank/DDBJ databases">
        <title>Schlegella sp. ID0723 isolated from air conditioner.</title>
        <authorList>
            <person name="Kim D.Y."/>
            <person name="Kim D.-U."/>
        </authorList>
    </citation>
    <scope>NUCLEOTIDE SEQUENCE [LARGE SCALE GENOMIC DNA]</scope>
    <source>
        <strain evidence="1 2">ID0723</strain>
    </source>
</reference>
<gene>
    <name evidence="1" type="ORF">HQN59_11235</name>
</gene>
<dbReference type="AlphaFoldDB" id="A0A7Y6TWR3"/>
<dbReference type="EMBL" id="JABWMJ010000004">
    <property type="protein sequence ID" value="NUZ06333.1"/>
    <property type="molecule type" value="Genomic_DNA"/>
</dbReference>
<evidence type="ECO:0000313" key="2">
    <source>
        <dbReference type="Proteomes" id="UP000529637"/>
    </source>
</evidence>
<proteinExistence type="predicted"/>
<dbReference type="Proteomes" id="UP000529637">
    <property type="component" value="Unassembled WGS sequence"/>
</dbReference>
<name>A0A7Y6TWR3_9BURK</name>
<comment type="caution">
    <text evidence="1">The sequence shown here is derived from an EMBL/GenBank/DDBJ whole genome shotgun (WGS) entry which is preliminary data.</text>
</comment>
<protein>
    <submittedName>
        <fullName evidence="1">Uncharacterized protein</fullName>
    </submittedName>
</protein>
<accession>A0A7Y6TWR3</accession>
<keyword evidence="2" id="KW-1185">Reference proteome</keyword>
<evidence type="ECO:0000313" key="1">
    <source>
        <dbReference type="EMBL" id="NUZ06333.1"/>
    </source>
</evidence>
<organism evidence="1 2">
    <name type="scientific">Piscinibacter koreensis</name>
    <dbReference type="NCBI Taxonomy" id="2742824"/>
    <lineage>
        <taxon>Bacteria</taxon>
        <taxon>Pseudomonadati</taxon>
        <taxon>Pseudomonadota</taxon>
        <taxon>Betaproteobacteria</taxon>
        <taxon>Burkholderiales</taxon>
        <taxon>Sphaerotilaceae</taxon>
        <taxon>Piscinibacter</taxon>
    </lineage>
</organism>
<sequence length="519" mass="58844">MSRTIKRPLIKSVDFCVDENIWGHRLYDEQLPHLTVLEFLGVLGSNLDKPLRPHDGLGGAVQFKPQRQMRLRGLLFNNPYVEPIAESKLADDEKWRQWLLKFEQGSTGNGDGAADLAYLRRSFNSFDDFAKAIELLRSSSFESRSNKRWSSKFVFPFGPDALYEDLQIDAKGNMSNDRRFFARTGELLYLMLARASRGAELGDLLAKRLFERSAPMNRLARALQGAPQLPEESRQSGYLPEVSNPRFDQMCEDWLAILSRDMPVYDALEHLIAITGLNMLLYFLERAKRVAGDDEPVEFVCEIVSKDGRKVRALSGDSYQANQGCPEKAVRAHVESIRSQQAWIDAGSAEFPDAERVKLLREAFQWPQGDDRDDEGYASRKPDELVSKLVELALQRHGQHVGKIHAAWSRAIGLSSRRLSRRYRYAPNDRLLKSIVIAIVGDRMQFDEFLVEAKRRYGLIVGDAEGARLVEAKSIDQAELSENRDNLESRLVGLGLVRRLSDSCSFVENPFVSELEAAC</sequence>